<dbReference type="GO" id="GO:0007017">
    <property type="term" value="P:microtubule-based process"/>
    <property type="evidence" value="ECO:0007669"/>
    <property type="project" value="InterPro"/>
</dbReference>
<comment type="caution">
    <text evidence="4">The sequence shown here is derived from an EMBL/GenBank/DDBJ whole genome shotgun (WGS) entry which is preliminary data.</text>
</comment>
<dbReference type="EMBL" id="MPUK01000014">
    <property type="protein sequence ID" value="ONH65057.1"/>
    <property type="molecule type" value="Genomic_DNA"/>
</dbReference>
<dbReference type="OMA" id="PEVNECH"/>
<dbReference type="PANTHER" id="PTHR15346">
    <property type="entry name" value="DYNACTIN SUBUNIT"/>
    <property type="match status" value="1"/>
</dbReference>
<feature type="compositionally biased region" description="Basic and acidic residues" evidence="3">
    <location>
        <begin position="42"/>
        <end position="57"/>
    </location>
</feature>
<dbReference type="STRING" id="36022.A0A1V2KZI3"/>
<dbReference type="AlphaFoldDB" id="A0A1V2KZI3"/>
<dbReference type="InterPro" id="IPR028133">
    <property type="entry name" value="Dynamitin"/>
</dbReference>
<sequence length="285" mass="33013">MSKYQDLEGIVSLCCFQWCYYKSNIIQDLEEPEVYETSDTEETWHVEQEAPKRRDSISEEAFDTGKSIARFEREKVWLDPHVTDFSDRVDRVAGYETASDKETMQNMMMRLRAELSQLEDMVESEGTLDQEKELKALQETLSRINLKTKDKKLISPEIMTGIPSIDTSASTSQLNQSIVTNPEEVIILDKRLTRLEKLLGTDFAMDKSLQSIVNDLFRKFKLLSNDTDQLGYISRAIDEVNTKFEKSIAMRRAVNIEADVPEETQVHEVYTVFQKTSKYKTIYLL</sequence>
<evidence type="ECO:0000256" key="3">
    <source>
        <dbReference type="SAM" id="MobiDB-lite"/>
    </source>
</evidence>
<accession>A0A1V2KZI3</accession>
<evidence type="ECO:0000256" key="2">
    <source>
        <dbReference type="ARBA" id="ARBA00022490"/>
    </source>
</evidence>
<organism evidence="4 5">
    <name type="scientific">Cyberlindnera fabianii</name>
    <name type="common">Yeast</name>
    <name type="synonym">Hansenula fabianii</name>
    <dbReference type="NCBI Taxonomy" id="36022"/>
    <lineage>
        <taxon>Eukaryota</taxon>
        <taxon>Fungi</taxon>
        <taxon>Dikarya</taxon>
        <taxon>Ascomycota</taxon>
        <taxon>Saccharomycotina</taxon>
        <taxon>Saccharomycetes</taxon>
        <taxon>Phaffomycetales</taxon>
        <taxon>Phaffomycetaceae</taxon>
        <taxon>Cyberlindnera</taxon>
    </lineage>
</organism>
<dbReference type="Proteomes" id="UP000189513">
    <property type="component" value="Unassembled WGS sequence"/>
</dbReference>
<gene>
    <name evidence="4" type="ORF">BON22_5128</name>
</gene>
<feature type="region of interest" description="Disordered" evidence="3">
    <location>
        <begin position="38"/>
        <end position="59"/>
    </location>
</feature>
<keyword evidence="2" id="KW-0963">Cytoplasm</keyword>
<dbReference type="GO" id="GO:0005737">
    <property type="term" value="C:cytoplasm"/>
    <property type="evidence" value="ECO:0007669"/>
    <property type="project" value="UniProtKB-SubCell"/>
</dbReference>
<name>A0A1V2KZI3_CYBFA</name>
<proteinExistence type="predicted"/>
<keyword evidence="5" id="KW-1185">Reference proteome</keyword>
<dbReference type="GO" id="GO:0005869">
    <property type="term" value="C:dynactin complex"/>
    <property type="evidence" value="ECO:0007669"/>
    <property type="project" value="InterPro"/>
</dbReference>
<evidence type="ECO:0000313" key="4">
    <source>
        <dbReference type="EMBL" id="ONH65057.1"/>
    </source>
</evidence>
<evidence type="ECO:0000313" key="5">
    <source>
        <dbReference type="Proteomes" id="UP000189513"/>
    </source>
</evidence>
<evidence type="ECO:0000256" key="1">
    <source>
        <dbReference type="ARBA" id="ARBA00004496"/>
    </source>
</evidence>
<dbReference type="VEuPathDB" id="FungiDB:BON22_5128"/>
<protein>
    <submittedName>
        <fullName evidence="4">Uncharacterized protein</fullName>
    </submittedName>
</protein>
<dbReference type="Pfam" id="PF04912">
    <property type="entry name" value="Dynamitin"/>
    <property type="match status" value="1"/>
</dbReference>
<comment type="subcellular location">
    <subcellularLocation>
        <location evidence="1">Cytoplasm</location>
    </subcellularLocation>
</comment>
<reference evidence="5" key="1">
    <citation type="journal article" date="2017" name="Genome Announc.">
        <title>Genome sequences of Cyberlindnera fabianii 65, Pichia kudriavzevii 129, and Saccharomyces cerevisiae 131 isolated from fermented masau fruits in Zimbabwe.</title>
        <authorList>
            <person name="van Rijswijck I.M.H."/>
            <person name="Derks M.F.L."/>
            <person name="Abee T."/>
            <person name="de Ridder D."/>
            <person name="Smid E.J."/>
        </authorList>
    </citation>
    <scope>NUCLEOTIDE SEQUENCE [LARGE SCALE GENOMIC DNA]</scope>
    <source>
        <strain evidence="5">65</strain>
    </source>
</reference>